<dbReference type="Proteomes" id="UP000050515">
    <property type="component" value="Unassembled WGS sequence"/>
</dbReference>
<evidence type="ECO:0000256" key="3">
    <source>
        <dbReference type="ARBA" id="ARBA00022722"/>
    </source>
</evidence>
<dbReference type="PATRIC" id="fig|507754.4.peg.1114"/>
<dbReference type="SUPFAM" id="SSF55666">
    <property type="entry name" value="Ribonuclease PH domain 2-like"/>
    <property type="match status" value="1"/>
</dbReference>
<keyword evidence="3 9" id="KW-0540">Nuclease</keyword>
<dbReference type="NCBIfam" id="TIGR02065">
    <property type="entry name" value="ECX1"/>
    <property type="match status" value="1"/>
</dbReference>
<evidence type="ECO:0000313" key="12">
    <source>
        <dbReference type="EMBL" id="KPV44810.1"/>
    </source>
</evidence>
<comment type="function">
    <text evidence="9">Catalytic component of the exosome, which is a complex involved in RNA degradation. Has 3'-&gt;5' exoribonuclease activity. Can also synthesize heteropolymeric RNA-tails.</text>
</comment>
<evidence type="ECO:0000259" key="10">
    <source>
        <dbReference type="Pfam" id="PF01138"/>
    </source>
</evidence>
<evidence type="ECO:0000256" key="7">
    <source>
        <dbReference type="ARBA" id="ARBA00058924"/>
    </source>
</evidence>
<keyword evidence="6 9" id="KW-0269">Exonuclease</keyword>
<feature type="domain" description="Exoribonuclease phosphorolytic" evidence="11">
    <location>
        <begin position="157"/>
        <end position="218"/>
    </location>
</feature>
<feature type="domain" description="Exoribonuclease phosphorolytic" evidence="10">
    <location>
        <begin position="26"/>
        <end position="154"/>
    </location>
</feature>
<dbReference type="GO" id="GO:0000175">
    <property type="term" value="F:3'-5'-RNA exonuclease activity"/>
    <property type="evidence" value="ECO:0007669"/>
    <property type="project" value="UniProtKB-UniRule"/>
</dbReference>
<dbReference type="RefSeq" id="WP_048101937.1">
    <property type="nucleotide sequence ID" value="NZ_JBBYJF010000001.1"/>
</dbReference>
<evidence type="ECO:0000256" key="6">
    <source>
        <dbReference type="ARBA" id="ARBA00022839"/>
    </source>
</evidence>
<dbReference type="InterPro" id="IPR001247">
    <property type="entry name" value="ExoRNase_PH_dom1"/>
</dbReference>
<comment type="subunit">
    <text evidence="8 9">Component of the archaeal exosome complex. Forms a hexameric ring-like arrangement composed of 3 Rrp41-Rrp42 heterodimers. The hexameric ring associates with a trimer of Rrp4 and/or Csl4 subunits.</text>
</comment>
<dbReference type="GO" id="GO:0003723">
    <property type="term" value="F:RNA binding"/>
    <property type="evidence" value="ECO:0007669"/>
    <property type="project" value="TreeGrafter"/>
</dbReference>
<comment type="subcellular location">
    <subcellularLocation>
        <location evidence="1 9">Cytoplasm</location>
    </subcellularLocation>
</comment>
<dbReference type="InterPro" id="IPR011807">
    <property type="entry name" value="Rrp41"/>
</dbReference>
<evidence type="ECO:0000256" key="2">
    <source>
        <dbReference type="ARBA" id="ARBA00022490"/>
    </source>
</evidence>
<dbReference type="GO" id="GO:0000956">
    <property type="term" value="P:nuclear-transcribed mRNA catabolic process"/>
    <property type="evidence" value="ECO:0007669"/>
    <property type="project" value="UniProtKB-ARBA"/>
</dbReference>
<organism evidence="12 15">
    <name type="scientific">Acidiplasma aeolicum</name>
    <dbReference type="NCBI Taxonomy" id="507754"/>
    <lineage>
        <taxon>Archaea</taxon>
        <taxon>Methanobacteriati</taxon>
        <taxon>Thermoplasmatota</taxon>
        <taxon>Thermoplasmata</taxon>
        <taxon>Thermoplasmatales</taxon>
        <taxon>Ferroplasmaceae</taxon>
        <taxon>Acidiplasma</taxon>
    </lineage>
</organism>
<dbReference type="PANTHER" id="PTHR11953:SF0">
    <property type="entry name" value="EXOSOME COMPLEX COMPONENT RRP41"/>
    <property type="match status" value="1"/>
</dbReference>
<dbReference type="InterPro" id="IPR027408">
    <property type="entry name" value="PNPase/RNase_PH_dom_sf"/>
</dbReference>
<proteinExistence type="inferred from homology"/>
<dbReference type="GO" id="GO:0010467">
    <property type="term" value="P:gene expression"/>
    <property type="evidence" value="ECO:0007669"/>
    <property type="project" value="UniProtKB-ARBA"/>
</dbReference>
<evidence type="ECO:0000259" key="11">
    <source>
        <dbReference type="Pfam" id="PF03725"/>
    </source>
</evidence>
<evidence type="ECO:0000256" key="8">
    <source>
        <dbReference type="ARBA" id="ARBA00062149"/>
    </source>
</evidence>
<evidence type="ECO:0000256" key="9">
    <source>
        <dbReference type="HAMAP-Rule" id="MF_00591"/>
    </source>
</evidence>
<reference evidence="12 15" key="1">
    <citation type="submission" date="2015-09" db="EMBL/GenBank/DDBJ databases">
        <title>Draft genome sequence of Acidiplasma aeolicum DSM 18409.</title>
        <authorList>
            <person name="Hemp J."/>
        </authorList>
    </citation>
    <scope>NUCLEOTIDE SEQUENCE [LARGE SCALE GENOMIC DNA]</scope>
    <source>
        <strain evidence="12 15">V</strain>
    </source>
</reference>
<sequence>MKIKMEGNIKLINDDGLRLDGRAFNEMRPIKIQTGVIEKADGSAFIEWGANKIIVAVYVREAYPKHTQNMDRAIVKARYNMAGFSVEERKRPGPDRRTMEISKVVSEALSSAIILEKLPRVEIDVFIEVLEADAGTRIASLTASSVAVADAGVPMRDLVVGCTAGKADGRVVLDLSKDEDNYGQADIPMAILPRTGKVVLLQIDGDVSEEEFDQATSMMMNAMKDISKIQRDALMSKYSIEDGE</sequence>
<dbReference type="GO" id="GO:0016075">
    <property type="term" value="P:rRNA catabolic process"/>
    <property type="evidence" value="ECO:0007669"/>
    <property type="project" value="TreeGrafter"/>
</dbReference>
<dbReference type="EMBL" id="LKBG01000178">
    <property type="protein sequence ID" value="KQB35067.1"/>
    <property type="molecule type" value="Genomic_DNA"/>
</dbReference>
<accession>A0A0P9CGC2</accession>
<dbReference type="InterPro" id="IPR050080">
    <property type="entry name" value="RNase_PH"/>
</dbReference>
<evidence type="ECO:0000256" key="1">
    <source>
        <dbReference type="ARBA" id="ARBA00004496"/>
    </source>
</evidence>
<dbReference type="SUPFAM" id="SSF54211">
    <property type="entry name" value="Ribosomal protein S5 domain 2-like"/>
    <property type="match status" value="1"/>
</dbReference>
<comment type="similarity">
    <text evidence="9">Belongs to the RNase PH family. Rrp41 subfamily.</text>
</comment>
<dbReference type="InterPro" id="IPR015847">
    <property type="entry name" value="ExoRNase_PH_dom2"/>
</dbReference>
<evidence type="ECO:0000313" key="13">
    <source>
        <dbReference type="EMBL" id="KQB35067.1"/>
    </source>
</evidence>
<keyword evidence="14" id="KW-1185">Reference proteome</keyword>
<name>A0A0P9CGC2_9ARCH</name>
<dbReference type="Proteomes" id="UP000050320">
    <property type="component" value="Unassembled WGS sequence"/>
</dbReference>
<comment type="caution">
    <text evidence="12">The sequence shown here is derived from an EMBL/GenBank/DDBJ whole genome shotgun (WGS) entry which is preliminary data.</text>
</comment>
<protein>
    <recommendedName>
        <fullName evidence="9">Exosome complex component Rrp41</fullName>
        <ecNumber evidence="9">3.1.13.-</ecNumber>
    </recommendedName>
</protein>
<comment type="function">
    <text evidence="7">Catalytic component of the exosome, which is a complex involved in RNA degradation. Has 3'-&gt;5' exoribonuclease activity. Can also synthesize heteromeric RNA-tails.</text>
</comment>
<keyword evidence="5 9" id="KW-0271">Exosome</keyword>
<dbReference type="GO" id="GO:0000177">
    <property type="term" value="C:cytoplasmic exosome (RNase complex)"/>
    <property type="evidence" value="ECO:0007669"/>
    <property type="project" value="TreeGrafter"/>
</dbReference>
<dbReference type="HAMAP" id="MF_00591">
    <property type="entry name" value="Exosome_Rrp41"/>
    <property type="match status" value="1"/>
</dbReference>
<gene>
    <name evidence="9" type="primary">rrp41</name>
    <name evidence="13" type="ORF">AOG54_03415</name>
    <name evidence="12" type="ORF">SE19_08560</name>
</gene>
<dbReference type="InterPro" id="IPR036345">
    <property type="entry name" value="ExoRNase_PH_dom2_sf"/>
</dbReference>
<keyword evidence="4 9" id="KW-0378">Hydrolase</keyword>
<dbReference type="Pfam" id="PF03725">
    <property type="entry name" value="RNase_PH_C"/>
    <property type="match status" value="1"/>
</dbReference>
<dbReference type="GeneID" id="84221902"/>
<evidence type="ECO:0000313" key="15">
    <source>
        <dbReference type="Proteomes" id="UP000050515"/>
    </source>
</evidence>
<dbReference type="Gene3D" id="3.30.230.70">
    <property type="entry name" value="GHMP Kinase, N-terminal domain"/>
    <property type="match status" value="1"/>
</dbReference>
<dbReference type="PANTHER" id="PTHR11953">
    <property type="entry name" value="EXOSOME COMPLEX COMPONENT"/>
    <property type="match status" value="1"/>
</dbReference>
<dbReference type="FunFam" id="3.30.230.70:FF:000004">
    <property type="entry name" value="Exosome complex component Rrp41"/>
    <property type="match status" value="1"/>
</dbReference>
<dbReference type="CDD" id="cd11366">
    <property type="entry name" value="RNase_PH_archRRP41"/>
    <property type="match status" value="1"/>
</dbReference>
<evidence type="ECO:0000256" key="4">
    <source>
        <dbReference type="ARBA" id="ARBA00022801"/>
    </source>
</evidence>
<evidence type="ECO:0000256" key="5">
    <source>
        <dbReference type="ARBA" id="ARBA00022835"/>
    </source>
</evidence>
<dbReference type="AlphaFoldDB" id="A0A0P9CGC2"/>
<dbReference type="EMBL" id="LJCQ01000408">
    <property type="protein sequence ID" value="KPV44810.1"/>
    <property type="molecule type" value="Genomic_DNA"/>
</dbReference>
<dbReference type="InterPro" id="IPR020568">
    <property type="entry name" value="Ribosomal_Su5_D2-typ_SF"/>
</dbReference>
<keyword evidence="2 9" id="KW-0963">Cytoplasm</keyword>
<dbReference type="EC" id="3.1.13.-" evidence="9"/>
<dbReference type="Pfam" id="PF01138">
    <property type="entry name" value="RNase_PH"/>
    <property type="match status" value="1"/>
</dbReference>
<evidence type="ECO:0000313" key="14">
    <source>
        <dbReference type="Proteomes" id="UP000050320"/>
    </source>
</evidence>
<reference evidence="13 14" key="2">
    <citation type="submission" date="2015-09" db="EMBL/GenBank/DDBJ databases">
        <title>Heavy metals and arsenic resistance mechanisms in polyextremophilic archaea of the family Ferroplasmaceae.</title>
        <authorList>
            <person name="Bulaev A.G."/>
            <person name="Kanygina A.V."/>
        </authorList>
    </citation>
    <scope>NUCLEOTIDE SEQUENCE [LARGE SCALE GENOMIC DNA]</scope>
    <source>
        <strain evidence="13 14">VT</strain>
    </source>
</reference>